<name>A0ACB8TLP1_9AGAM</name>
<accession>A0ACB8TLP1</accession>
<proteinExistence type="predicted"/>
<organism evidence="1 2">
    <name type="scientific">Artomyces pyxidatus</name>
    <dbReference type="NCBI Taxonomy" id="48021"/>
    <lineage>
        <taxon>Eukaryota</taxon>
        <taxon>Fungi</taxon>
        <taxon>Dikarya</taxon>
        <taxon>Basidiomycota</taxon>
        <taxon>Agaricomycotina</taxon>
        <taxon>Agaricomycetes</taxon>
        <taxon>Russulales</taxon>
        <taxon>Auriscalpiaceae</taxon>
        <taxon>Artomyces</taxon>
    </lineage>
</organism>
<dbReference type="Proteomes" id="UP000814140">
    <property type="component" value="Unassembled WGS sequence"/>
</dbReference>
<evidence type="ECO:0000313" key="1">
    <source>
        <dbReference type="EMBL" id="KAI0069308.1"/>
    </source>
</evidence>
<dbReference type="EMBL" id="MU277187">
    <property type="protein sequence ID" value="KAI0069308.1"/>
    <property type="molecule type" value="Genomic_DNA"/>
</dbReference>
<gene>
    <name evidence="1" type="ORF">BV25DRAFT_123565</name>
</gene>
<comment type="caution">
    <text evidence="1">The sequence shown here is derived from an EMBL/GenBank/DDBJ whole genome shotgun (WGS) entry which is preliminary data.</text>
</comment>
<evidence type="ECO:0000313" key="2">
    <source>
        <dbReference type="Proteomes" id="UP000814140"/>
    </source>
</evidence>
<keyword evidence="2" id="KW-1185">Reference proteome</keyword>
<sequence>MQSNSSSLALWSPFLSASYLGRTFSTPIAKTLIWRDVLRYHDDAVPELDWPWLIHRNVPGLPHSISLSHRVFPRLTPNAATSEGRPVVVLDYALAHPDIRVIPQERWLPYGGGSRGVAELMSTGVSPPLFFLKLDGTVGLSLNEALSHDLQNTLVNAQWRPMEGNTSVEVRIGWKGYNPWADQIQLRTRNIIGPPMPITLARLAQHVAAKVAKFIEIHQSAHVPINQAYAEWRVGSGPNDIKPSDIILVGVVSVSKGSIMPILRLG</sequence>
<reference evidence="1" key="2">
    <citation type="journal article" date="2022" name="New Phytol.">
        <title>Evolutionary transition to the ectomycorrhizal habit in the genomes of a hyperdiverse lineage of mushroom-forming fungi.</title>
        <authorList>
            <person name="Looney B."/>
            <person name="Miyauchi S."/>
            <person name="Morin E."/>
            <person name="Drula E."/>
            <person name="Courty P.E."/>
            <person name="Kohler A."/>
            <person name="Kuo A."/>
            <person name="LaButti K."/>
            <person name="Pangilinan J."/>
            <person name="Lipzen A."/>
            <person name="Riley R."/>
            <person name="Andreopoulos W."/>
            <person name="He G."/>
            <person name="Johnson J."/>
            <person name="Nolan M."/>
            <person name="Tritt A."/>
            <person name="Barry K.W."/>
            <person name="Grigoriev I.V."/>
            <person name="Nagy L.G."/>
            <person name="Hibbett D."/>
            <person name="Henrissat B."/>
            <person name="Matheny P.B."/>
            <person name="Labbe J."/>
            <person name="Martin F.M."/>
        </authorList>
    </citation>
    <scope>NUCLEOTIDE SEQUENCE</scope>
    <source>
        <strain evidence="1">HHB10654</strain>
    </source>
</reference>
<reference evidence="1" key="1">
    <citation type="submission" date="2021-03" db="EMBL/GenBank/DDBJ databases">
        <authorList>
            <consortium name="DOE Joint Genome Institute"/>
            <person name="Ahrendt S."/>
            <person name="Looney B.P."/>
            <person name="Miyauchi S."/>
            <person name="Morin E."/>
            <person name="Drula E."/>
            <person name="Courty P.E."/>
            <person name="Chicoki N."/>
            <person name="Fauchery L."/>
            <person name="Kohler A."/>
            <person name="Kuo A."/>
            <person name="Labutti K."/>
            <person name="Pangilinan J."/>
            <person name="Lipzen A."/>
            <person name="Riley R."/>
            <person name="Andreopoulos W."/>
            <person name="He G."/>
            <person name="Johnson J."/>
            <person name="Barry K.W."/>
            <person name="Grigoriev I.V."/>
            <person name="Nagy L."/>
            <person name="Hibbett D."/>
            <person name="Henrissat B."/>
            <person name="Matheny P.B."/>
            <person name="Labbe J."/>
            <person name="Martin F."/>
        </authorList>
    </citation>
    <scope>NUCLEOTIDE SEQUENCE</scope>
    <source>
        <strain evidence="1">HHB10654</strain>
    </source>
</reference>
<protein>
    <submittedName>
        <fullName evidence="1">Uncharacterized protein</fullName>
    </submittedName>
</protein>